<dbReference type="Proteomes" id="UP000622797">
    <property type="component" value="Unassembled WGS sequence"/>
</dbReference>
<accession>A0A8H4U4S9</accession>
<dbReference type="OrthoDB" id="5428081at2759"/>
<proteinExistence type="predicted"/>
<sequence>MIQTSQILTNLYSLPFHHHFLGDISNIPSPTMPLFPTTAAASLLRRFTSPPPPQRIHSAAAPINLRDPDDSSSVTRHRSASDFPRDPPSPTPAIELKLLPLRPKPSPLFSPQRPRIGSTDSTDSTPSSTSSSTAQQVSHQQRRKLSEQIWREQEKIKRGIWAVAFAACIFAGTITGAQLKTDKEKKEAIQEFRATAPNDQIAALLSQRQSLVAQKEVLQRKMDAFQLRVKEREAEKARKEGGP</sequence>
<evidence type="ECO:0000256" key="2">
    <source>
        <dbReference type="SAM" id="MobiDB-lite"/>
    </source>
</evidence>
<feature type="region of interest" description="Disordered" evidence="2">
    <location>
        <begin position="46"/>
        <end position="146"/>
    </location>
</feature>
<comment type="caution">
    <text evidence="3">The sequence shown here is derived from an EMBL/GenBank/DDBJ whole genome shotgun (WGS) entry which is preliminary data.</text>
</comment>
<gene>
    <name evidence="3" type="ORF">FSARC_3089</name>
</gene>
<keyword evidence="4" id="KW-1185">Reference proteome</keyword>
<evidence type="ECO:0000313" key="4">
    <source>
        <dbReference type="Proteomes" id="UP000622797"/>
    </source>
</evidence>
<keyword evidence="1" id="KW-0175">Coiled coil</keyword>
<dbReference type="AlphaFoldDB" id="A0A8H4U4S9"/>
<dbReference type="EMBL" id="JABEXW010000152">
    <property type="protein sequence ID" value="KAF4969746.1"/>
    <property type="molecule type" value="Genomic_DNA"/>
</dbReference>
<protein>
    <submittedName>
        <fullName evidence="3">Uncharacterized protein</fullName>
    </submittedName>
</protein>
<reference evidence="3" key="2">
    <citation type="submission" date="2020-05" db="EMBL/GenBank/DDBJ databases">
        <authorList>
            <person name="Kim H.-S."/>
            <person name="Proctor R.H."/>
            <person name="Brown D.W."/>
        </authorList>
    </citation>
    <scope>NUCLEOTIDE SEQUENCE</scope>
    <source>
        <strain evidence="3">NRRL 20472</strain>
    </source>
</reference>
<reference evidence="3" key="1">
    <citation type="journal article" date="2020" name="BMC Genomics">
        <title>Correction to: Identification and distribution of gene clusters required for synthesis of sphingolipid metabolism inhibitors in diverse species of the filamentous fungus Fusarium.</title>
        <authorList>
            <person name="Kim H.S."/>
            <person name="Lohmar J.M."/>
            <person name="Busman M."/>
            <person name="Brown D.W."/>
            <person name="Naumann T.A."/>
            <person name="Divon H.H."/>
            <person name="Lysoe E."/>
            <person name="Uhlig S."/>
            <person name="Proctor R.H."/>
        </authorList>
    </citation>
    <scope>NUCLEOTIDE SEQUENCE</scope>
    <source>
        <strain evidence="3">NRRL 20472</strain>
    </source>
</reference>
<feature type="compositionally biased region" description="Low complexity" evidence="2">
    <location>
        <begin position="118"/>
        <end position="133"/>
    </location>
</feature>
<name>A0A8H4U4S9_9HYPO</name>
<evidence type="ECO:0000313" key="3">
    <source>
        <dbReference type="EMBL" id="KAF4969746.1"/>
    </source>
</evidence>
<feature type="coiled-coil region" evidence="1">
    <location>
        <begin position="201"/>
        <end position="235"/>
    </location>
</feature>
<organism evidence="3 4">
    <name type="scientific">Fusarium sarcochroum</name>
    <dbReference type="NCBI Taxonomy" id="1208366"/>
    <lineage>
        <taxon>Eukaryota</taxon>
        <taxon>Fungi</taxon>
        <taxon>Dikarya</taxon>
        <taxon>Ascomycota</taxon>
        <taxon>Pezizomycotina</taxon>
        <taxon>Sordariomycetes</taxon>
        <taxon>Hypocreomycetidae</taxon>
        <taxon>Hypocreales</taxon>
        <taxon>Nectriaceae</taxon>
        <taxon>Fusarium</taxon>
        <taxon>Fusarium lateritium species complex</taxon>
    </lineage>
</organism>
<evidence type="ECO:0000256" key="1">
    <source>
        <dbReference type="SAM" id="Coils"/>
    </source>
</evidence>